<proteinExistence type="inferred from homology"/>
<reference evidence="10" key="1">
    <citation type="submission" date="2015-07" db="EMBL/GenBank/DDBJ databases">
        <authorList>
            <person name="Rodrigo-Torres Lidia"/>
            <person name="Arahal R.David."/>
        </authorList>
    </citation>
    <scope>NUCLEOTIDE SEQUENCE [LARGE SCALE GENOMIC DNA]</scope>
    <source>
        <strain evidence="10">CECT 5112</strain>
    </source>
</reference>
<dbReference type="SUPFAM" id="SSF51905">
    <property type="entry name" value="FAD/NAD(P)-binding domain"/>
    <property type="match status" value="1"/>
</dbReference>
<dbReference type="EC" id="1.1.99.-" evidence="9"/>
<name>A0A0M7A772_9HYPH</name>
<feature type="domain" description="Glucose-methanol-choline oxidoreductase N-terminal" evidence="7">
    <location>
        <begin position="129"/>
        <end position="152"/>
    </location>
</feature>
<dbReference type="AlphaFoldDB" id="A0A0M7A772"/>
<evidence type="ECO:0000256" key="3">
    <source>
        <dbReference type="ARBA" id="ARBA00022630"/>
    </source>
</evidence>
<comment type="cofactor">
    <cofactor evidence="1 5">
        <name>FAD</name>
        <dbReference type="ChEBI" id="CHEBI:57692"/>
    </cofactor>
</comment>
<keyword evidence="4 5" id="KW-0274">FAD</keyword>
<dbReference type="GO" id="GO:0050660">
    <property type="term" value="F:flavin adenine dinucleotide binding"/>
    <property type="evidence" value="ECO:0007669"/>
    <property type="project" value="InterPro"/>
</dbReference>
<keyword evidence="9" id="KW-0560">Oxidoreductase</keyword>
<evidence type="ECO:0000313" key="10">
    <source>
        <dbReference type="Proteomes" id="UP000053235"/>
    </source>
</evidence>
<dbReference type="STRING" id="388408.LAX5112_02519"/>
<evidence type="ECO:0000256" key="5">
    <source>
        <dbReference type="PIRSR" id="PIRSR000137-2"/>
    </source>
</evidence>
<organism evidence="9 10">
    <name type="scientific">Roseibium alexandrii</name>
    <dbReference type="NCBI Taxonomy" id="388408"/>
    <lineage>
        <taxon>Bacteria</taxon>
        <taxon>Pseudomonadati</taxon>
        <taxon>Pseudomonadota</taxon>
        <taxon>Alphaproteobacteria</taxon>
        <taxon>Hyphomicrobiales</taxon>
        <taxon>Stappiaceae</taxon>
        <taxon>Roseibium</taxon>
    </lineage>
</organism>
<evidence type="ECO:0000256" key="6">
    <source>
        <dbReference type="RuleBase" id="RU003968"/>
    </source>
</evidence>
<keyword evidence="3 6" id="KW-0285">Flavoprotein</keyword>
<comment type="similarity">
    <text evidence="2 6">Belongs to the GMC oxidoreductase family.</text>
</comment>
<evidence type="ECO:0000256" key="1">
    <source>
        <dbReference type="ARBA" id="ARBA00001974"/>
    </source>
</evidence>
<dbReference type="Gene3D" id="3.50.50.60">
    <property type="entry name" value="FAD/NAD(P)-binding domain"/>
    <property type="match status" value="1"/>
</dbReference>
<feature type="domain" description="Glucose-methanol-choline oxidoreductase N-terminal" evidence="8">
    <location>
        <begin position="298"/>
        <end position="312"/>
    </location>
</feature>
<dbReference type="Proteomes" id="UP000053235">
    <property type="component" value="Unassembled WGS sequence"/>
</dbReference>
<dbReference type="InterPro" id="IPR012132">
    <property type="entry name" value="GMC_OxRdtase"/>
</dbReference>
<dbReference type="InterPro" id="IPR036188">
    <property type="entry name" value="FAD/NAD-bd_sf"/>
</dbReference>
<dbReference type="SUPFAM" id="SSF54373">
    <property type="entry name" value="FAD-linked reductases, C-terminal domain"/>
    <property type="match status" value="1"/>
</dbReference>
<dbReference type="PANTHER" id="PTHR11552">
    <property type="entry name" value="GLUCOSE-METHANOL-CHOLINE GMC OXIDOREDUCTASE"/>
    <property type="match status" value="1"/>
</dbReference>
<dbReference type="InterPro" id="IPR007867">
    <property type="entry name" value="GMC_OxRtase_C"/>
</dbReference>
<evidence type="ECO:0000313" key="9">
    <source>
        <dbReference type="EMBL" id="CTQ70467.1"/>
    </source>
</evidence>
<dbReference type="Pfam" id="PF05199">
    <property type="entry name" value="GMC_oxred_C"/>
    <property type="match status" value="1"/>
</dbReference>
<dbReference type="PANTHER" id="PTHR11552:SF147">
    <property type="entry name" value="CHOLINE DEHYDROGENASE, MITOCHONDRIAL"/>
    <property type="match status" value="1"/>
</dbReference>
<evidence type="ECO:0000256" key="4">
    <source>
        <dbReference type="ARBA" id="ARBA00022827"/>
    </source>
</evidence>
<evidence type="ECO:0000256" key="2">
    <source>
        <dbReference type="ARBA" id="ARBA00010790"/>
    </source>
</evidence>
<protein>
    <submittedName>
        <fullName evidence="9">Alcohol dehydrogenase [acceptor]</fullName>
        <ecNumber evidence="9">1.1.99.-</ecNumber>
    </submittedName>
</protein>
<dbReference type="Gene3D" id="3.30.560.10">
    <property type="entry name" value="Glucose Oxidase, domain 3"/>
    <property type="match status" value="1"/>
</dbReference>
<dbReference type="GO" id="GO:0016614">
    <property type="term" value="F:oxidoreductase activity, acting on CH-OH group of donors"/>
    <property type="evidence" value="ECO:0007669"/>
    <property type="project" value="InterPro"/>
</dbReference>
<dbReference type="PIRSF" id="PIRSF000137">
    <property type="entry name" value="Alcohol_oxidase"/>
    <property type="match status" value="1"/>
</dbReference>
<gene>
    <name evidence="9" type="primary">alkJ_2</name>
    <name evidence="9" type="ORF">LAX5112_02519</name>
</gene>
<evidence type="ECO:0000259" key="7">
    <source>
        <dbReference type="PROSITE" id="PS00623"/>
    </source>
</evidence>
<evidence type="ECO:0000259" key="8">
    <source>
        <dbReference type="PROSITE" id="PS00624"/>
    </source>
</evidence>
<keyword evidence="10" id="KW-1185">Reference proteome</keyword>
<dbReference type="PROSITE" id="PS00624">
    <property type="entry name" value="GMC_OXRED_2"/>
    <property type="match status" value="1"/>
</dbReference>
<feature type="binding site" evidence="5">
    <location>
        <begin position="139"/>
        <end position="142"/>
    </location>
    <ligand>
        <name>FAD</name>
        <dbReference type="ChEBI" id="CHEBI:57692"/>
    </ligand>
</feature>
<dbReference type="InterPro" id="IPR000172">
    <property type="entry name" value="GMC_OxRdtase_N"/>
</dbReference>
<accession>A0A0M7A772</accession>
<dbReference type="Pfam" id="PF00732">
    <property type="entry name" value="GMC_oxred_N"/>
    <property type="match status" value="1"/>
</dbReference>
<sequence>MRIAPFSIVRPLPSSNFFNVTPNDFSLQAFCKLIDSYRNDRLTGADPTLQTADYIIVGAGSAGCILAERLSADPGTTVLLLEAGGADDSPWVSLPLGYGKLYADPKRTWQFTTEADSGLNGRSLYWPRGKMLGGSGSINAMVYCRGLPQDYDDWESSGAKGWSWTAVREAFERLETKTGADGTKRGSGPINVQDISREIHTLNRHFFAAITETGLPLSEDLNGDQPEGAGIYHINTKAGLRCSSSRAFLHPALKRPNLTVRTAAQAKRILFEEQRATGVQLLSGEVLTAGREVILSAGAIASPQLLQLSGVGPGQLLQSLGLPVVQANDHVGGNLQDHLAANYTFQAHEPTLNAVLRPLIGQMRAAFQYALSRKGPLALSVNQCGGFLRSRKELTQPDQQIYFNPISYQMKSSGGSSRFTLDPFNGFIICAQPARPTSRGRIDIKSADSSVAPSIQPNSLSTDEDRNTVISGGRLCQKIMASKALQAIVARPTGPDLLKLDDQGLLDDFRSRAGTVYHPVSTCRMGSSAETSVVDNRLKVHGIERLRVVDASAFPNITSGNTNAPAMMLALKGAEIILEDHKRASA</sequence>
<dbReference type="EMBL" id="CXWD01000008">
    <property type="protein sequence ID" value="CTQ70467.1"/>
    <property type="molecule type" value="Genomic_DNA"/>
</dbReference>
<dbReference type="PROSITE" id="PS00623">
    <property type="entry name" value="GMC_OXRED_1"/>
    <property type="match status" value="1"/>
</dbReference>